<evidence type="ECO:0000259" key="8">
    <source>
        <dbReference type="PROSITE" id="PS50835"/>
    </source>
</evidence>
<dbReference type="InterPro" id="IPR013783">
    <property type="entry name" value="Ig-like_fold"/>
</dbReference>
<evidence type="ECO:0000313" key="10">
    <source>
        <dbReference type="Proteomes" id="UP001519460"/>
    </source>
</evidence>
<dbReference type="SUPFAM" id="SSF48726">
    <property type="entry name" value="Immunoglobulin"/>
    <property type="match status" value="1"/>
</dbReference>
<feature type="signal peptide" evidence="7">
    <location>
        <begin position="1"/>
        <end position="28"/>
    </location>
</feature>
<dbReference type="Pfam" id="PF13855">
    <property type="entry name" value="LRR_8"/>
    <property type="match status" value="1"/>
</dbReference>
<dbReference type="Pfam" id="PF07679">
    <property type="entry name" value="I-set"/>
    <property type="match status" value="1"/>
</dbReference>
<dbReference type="SMART" id="SM00369">
    <property type="entry name" value="LRR_TYP"/>
    <property type="match status" value="4"/>
</dbReference>
<evidence type="ECO:0000313" key="9">
    <source>
        <dbReference type="EMBL" id="KAK7468009.1"/>
    </source>
</evidence>
<name>A0ABD0JAU5_9CAEN</name>
<sequence>MSLALPAGKHWWLSALLMLLSMALMVDACVPSCQCTMVTIKKKQKGRRVECNQHSTPFHSLPTFPPDTVHLDLTGNQLTTLRARSFIELSVLRKLNLSNNQITIIEPAAFEGLQNLKHLDLSNNKIGTINSSMFTGLPKLEKLWLNKNRIDTIPDGTFNDLTGLRRIDFGSQYLRCDCHLKWVVQWAESKKVRLARTTVCALPTSMKGKMLRKLTADQLHCGHGLQLPVFEIKPSQSQVVFEGDKLPFECRASVVHTKTHIAWVREAGKLVVTNNKTAGIFVHTSMSPDKTIIIQSLVVENLDKSHEGVWSCQVTTPQGQVTKHVEVEVLNYVGLSCPSTVQVTPKGKYEFEEMLAGVKAKMPCEVGGKDKYVTYQCDMQGNWRDLNTSSCGFTSDLTRNLEKLAQENLNLTDIETYVRRLQRAALASKQRSALMATDVHYLTTILQNRLLPLAHTSLQVSEDVLWLSSNLTVLSPTVLAQAQTDSRATSRVLDVLQNLTSTVQLEPAVRDWPLYSRNIALVVMRDVPLTASRVHCSLQYFRRHGPSNTMMKCSRLGNSTENRHLWNE</sequence>
<feature type="non-terminal residue" evidence="9">
    <location>
        <position position="568"/>
    </location>
</feature>
<gene>
    <name evidence="9" type="ORF">BaRGS_00036753</name>
</gene>
<dbReference type="InterPro" id="IPR003591">
    <property type="entry name" value="Leu-rich_rpt_typical-subtyp"/>
</dbReference>
<protein>
    <recommendedName>
        <fullName evidence="8">Ig-like domain-containing protein</fullName>
    </recommendedName>
</protein>
<comment type="caution">
    <text evidence="9">The sequence shown here is derived from an EMBL/GenBank/DDBJ whole genome shotgun (WGS) entry which is preliminary data.</text>
</comment>
<dbReference type="SUPFAM" id="SSF52058">
    <property type="entry name" value="L domain-like"/>
    <property type="match status" value="1"/>
</dbReference>
<keyword evidence="6" id="KW-0675">Receptor</keyword>
<dbReference type="InterPro" id="IPR051963">
    <property type="entry name" value="Adhesion_GPCR_A"/>
</dbReference>
<dbReference type="PANTHER" id="PTHR45930">
    <property type="entry name" value="G-PROTEIN COUPLED RECEPTOR 124-LIKE PROTEIN"/>
    <property type="match status" value="1"/>
</dbReference>
<dbReference type="PROSITE" id="PS51450">
    <property type="entry name" value="LRR"/>
    <property type="match status" value="3"/>
</dbReference>
<dbReference type="InterPro" id="IPR000483">
    <property type="entry name" value="Cys-rich_flank_reg_C"/>
</dbReference>
<accession>A0ABD0JAU5</accession>
<keyword evidence="2" id="KW-0433">Leucine-rich repeat</keyword>
<dbReference type="InterPro" id="IPR032675">
    <property type="entry name" value="LRR_dom_sf"/>
</dbReference>
<evidence type="ECO:0000256" key="1">
    <source>
        <dbReference type="ARBA" id="ARBA00007343"/>
    </source>
</evidence>
<proteinExistence type="inferred from homology"/>
<dbReference type="SMART" id="SM00409">
    <property type="entry name" value="IG"/>
    <property type="match status" value="1"/>
</dbReference>
<dbReference type="Gene3D" id="2.60.40.10">
    <property type="entry name" value="Immunoglobulins"/>
    <property type="match status" value="1"/>
</dbReference>
<dbReference type="AlphaFoldDB" id="A0ABD0JAU5"/>
<dbReference type="Pfam" id="PF26588">
    <property type="entry name" value="GAIN_ADGRA3"/>
    <property type="match status" value="1"/>
</dbReference>
<organism evidence="9 10">
    <name type="scientific">Batillaria attramentaria</name>
    <dbReference type="NCBI Taxonomy" id="370345"/>
    <lineage>
        <taxon>Eukaryota</taxon>
        <taxon>Metazoa</taxon>
        <taxon>Spiralia</taxon>
        <taxon>Lophotrochozoa</taxon>
        <taxon>Mollusca</taxon>
        <taxon>Gastropoda</taxon>
        <taxon>Caenogastropoda</taxon>
        <taxon>Sorbeoconcha</taxon>
        <taxon>Cerithioidea</taxon>
        <taxon>Batillariidae</taxon>
        <taxon>Batillaria</taxon>
    </lineage>
</organism>
<dbReference type="EMBL" id="JACVVK020000526">
    <property type="protein sequence ID" value="KAK7468009.1"/>
    <property type="molecule type" value="Genomic_DNA"/>
</dbReference>
<dbReference type="InterPro" id="IPR013098">
    <property type="entry name" value="Ig_I-set"/>
</dbReference>
<comment type="similarity">
    <text evidence="1">Belongs to the G-protein coupled receptor 2 family. Adhesion G-protein coupled receptor (ADGR) subfamily.</text>
</comment>
<dbReference type="InterPro" id="IPR001611">
    <property type="entry name" value="Leu-rich_rpt"/>
</dbReference>
<dbReference type="SMART" id="SM00082">
    <property type="entry name" value="LRRCT"/>
    <property type="match status" value="1"/>
</dbReference>
<dbReference type="Proteomes" id="UP001519460">
    <property type="component" value="Unassembled WGS sequence"/>
</dbReference>
<keyword evidence="3 7" id="KW-0732">Signal</keyword>
<keyword evidence="10" id="KW-1185">Reference proteome</keyword>
<dbReference type="PANTHER" id="PTHR45930:SF4">
    <property type="entry name" value="ADHESION G PROTEIN-COUPLED RECEPTOR A3"/>
    <property type="match status" value="1"/>
</dbReference>
<evidence type="ECO:0000256" key="5">
    <source>
        <dbReference type="ARBA" id="ARBA00023157"/>
    </source>
</evidence>
<evidence type="ECO:0000256" key="2">
    <source>
        <dbReference type="ARBA" id="ARBA00022614"/>
    </source>
</evidence>
<keyword evidence="5" id="KW-1015">Disulfide bond</keyword>
<evidence type="ECO:0000256" key="7">
    <source>
        <dbReference type="SAM" id="SignalP"/>
    </source>
</evidence>
<dbReference type="Gene3D" id="3.80.10.10">
    <property type="entry name" value="Ribonuclease Inhibitor"/>
    <property type="match status" value="2"/>
</dbReference>
<feature type="chain" id="PRO_5044788902" description="Ig-like domain-containing protein" evidence="7">
    <location>
        <begin position="29"/>
        <end position="568"/>
    </location>
</feature>
<evidence type="ECO:0000256" key="4">
    <source>
        <dbReference type="ARBA" id="ARBA00022737"/>
    </source>
</evidence>
<dbReference type="InterPro" id="IPR058808">
    <property type="entry name" value="GAIN_ADGRA2/3"/>
</dbReference>
<dbReference type="InterPro" id="IPR007110">
    <property type="entry name" value="Ig-like_dom"/>
</dbReference>
<evidence type="ECO:0000256" key="3">
    <source>
        <dbReference type="ARBA" id="ARBA00022729"/>
    </source>
</evidence>
<reference evidence="9 10" key="1">
    <citation type="journal article" date="2023" name="Sci. Data">
        <title>Genome assembly of the Korean intertidal mud-creeper Batillaria attramentaria.</title>
        <authorList>
            <person name="Patra A.K."/>
            <person name="Ho P.T."/>
            <person name="Jun S."/>
            <person name="Lee S.J."/>
            <person name="Kim Y."/>
            <person name="Won Y.J."/>
        </authorList>
    </citation>
    <scope>NUCLEOTIDE SEQUENCE [LARGE SCALE GENOMIC DNA]</scope>
    <source>
        <strain evidence="9">Wonlab-2016</strain>
    </source>
</reference>
<evidence type="ECO:0000256" key="6">
    <source>
        <dbReference type="ARBA" id="ARBA00023170"/>
    </source>
</evidence>
<keyword evidence="4" id="KW-0677">Repeat</keyword>
<dbReference type="PROSITE" id="PS50835">
    <property type="entry name" value="IG_LIKE"/>
    <property type="match status" value="1"/>
</dbReference>
<dbReference type="InterPro" id="IPR036179">
    <property type="entry name" value="Ig-like_dom_sf"/>
</dbReference>
<feature type="domain" description="Ig-like" evidence="8">
    <location>
        <begin position="228"/>
        <end position="322"/>
    </location>
</feature>
<dbReference type="InterPro" id="IPR003599">
    <property type="entry name" value="Ig_sub"/>
</dbReference>